<protein>
    <recommendedName>
        <fullName evidence="12">Membrane insertase YidC/Oxa/ALB C-terminal domain-containing protein</fullName>
    </recommendedName>
</protein>
<dbReference type="InterPro" id="IPR001708">
    <property type="entry name" value="YidC/ALB3/OXA1/COX18"/>
</dbReference>
<dbReference type="GO" id="GO:0015031">
    <property type="term" value="P:protein transport"/>
    <property type="evidence" value="ECO:0007669"/>
    <property type="project" value="UniProtKB-KW"/>
</dbReference>
<dbReference type="InterPro" id="IPR047196">
    <property type="entry name" value="YidC_ALB_C"/>
</dbReference>
<keyword evidence="7 11" id="KW-0472">Membrane</keyword>
<evidence type="ECO:0000256" key="10">
    <source>
        <dbReference type="SAM" id="MobiDB-lite"/>
    </source>
</evidence>
<feature type="transmembrane region" description="Helical" evidence="11">
    <location>
        <begin position="94"/>
        <end position="118"/>
    </location>
</feature>
<evidence type="ECO:0000256" key="6">
    <source>
        <dbReference type="ARBA" id="ARBA00022989"/>
    </source>
</evidence>
<dbReference type="PANTHER" id="PTHR12428">
    <property type="entry name" value="OXA1"/>
    <property type="match status" value="1"/>
</dbReference>
<dbReference type="EMBL" id="PFCN01000033">
    <property type="protein sequence ID" value="PIR70184.1"/>
    <property type="molecule type" value="Genomic_DNA"/>
</dbReference>
<evidence type="ECO:0000313" key="13">
    <source>
        <dbReference type="EMBL" id="PIR70184.1"/>
    </source>
</evidence>
<evidence type="ECO:0000256" key="11">
    <source>
        <dbReference type="SAM" id="Phobius"/>
    </source>
</evidence>
<evidence type="ECO:0000256" key="5">
    <source>
        <dbReference type="ARBA" id="ARBA00022927"/>
    </source>
</evidence>
<keyword evidence="5" id="KW-0653">Protein transport</keyword>
<feature type="transmembrane region" description="Helical" evidence="11">
    <location>
        <begin position="138"/>
        <end position="162"/>
    </location>
</feature>
<proteinExistence type="inferred from homology"/>
<evidence type="ECO:0000313" key="14">
    <source>
        <dbReference type="Proteomes" id="UP000229383"/>
    </source>
</evidence>
<dbReference type="InterPro" id="IPR028055">
    <property type="entry name" value="YidC/Oxa/ALB_C"/>
</dbReference>
<organism evidence="13 14">
    <name type="scientific">Candidatus Niyogibacteria bacterium CG10_big_fil_rev_8_21_14_0_10_42_19</name>
    <dbReference type="NCBI Taxonomy" id="1974725"/>
    <lineage>
        <taxon>Bacteria</taxon>
        <taxon>Candidatus Niyogiibacteriota</taxon>
    </lineage>
</organism>
<comment type="subcellular location">
    <subcellularLocation>
        <location evidence="1">Cell membrane</location>
        <topology evidence="1">Multi-pass membrane protein</topology>
    </subcellularLocation>
    <subcellularLocation>
        <location evidence="9">Membrane</location>
        <topology evidence="9">Multi-pass membrane protein</topology>
    </subcellularLocation>
</comment>
<dbReference type="CDD" id="cd20070">
    <property type="entry name" value="5TM_YidC_Alb3"/>
    <property type="match status" value="1"/>
</dbReference>
<keyword evidence="6 11" id="KW-1133">Transmembrane helix</keyword>
<dbReference type="GO" id="GO:0032977">
    <property type="term" value="F:membrane insertase activity"/>
    <property type="evidence" value="ECO:0007669"/>
    <property type="project" value="InterPro"/>
</dbReference>
<dbReference type="GO" id="GO:0051205">
    <property type="term" value="P:protein insertion into membrane"/>
    <property type="evidence" value="ECO:0007669"/>
    <property type="project" value="TreeGrafter"/>
</dbReference>
<feature type="transmembrane region" description="Helical" evidence="11">
    <location>
        <begin position="32"/>
        <end position="51"/>
    </location>
</feature>
<evidence type="ECO:0000256" key="9">
    <source>
        <dbReference type="RuleBase" id="RU003945"/>
    </source>
</evidence>
<evidence type="ECO:0000256" key="4">
    <source>
        <dbReference type="ARBA" id="ARBA00022692"/>
    </source>
</evidence>
<keyword evidence="3" id="KW-1003">Cell membrane</keyword>
<keyword evidence="4 9" id="KW-0812">Transmembrane</keyword>
<evidence type="ECO:0000259" key="12">
    <source>
        <dbReference type="Pfam" id="PF02096"/>
    </source>
</evidence>
<keyword evidence="8" id="KW-0143">Chaperone</keyword>
<dbReference type="Proteomes" id="UP000229383">
    <property type="component" value="Unassembled WGS sequence"/>
</dbReference>
<feature type="transmembrane region" description="Helical" evidence="11">
    <location>
        <begin position="7"/>
        <end position="26"/>
    </location>
</feature>
<feature type="domain" description="Membrane insertase YidC/Oxa/ALB C-terminal" evidence="12">
    <location>
        <begin position="33"/>
        <end position="238"/>
    </location>
</feature>
<evidence type="ECO:0000256" key="8">
    <source>
        <dbReference type="ARBA" id="ARBA00023186"/>
    </source>
</evidence>
<evidence type="ECO:0000256" key="1">
    <source>
        <dbReference type="ARBA" id="ARBA00004651"/>
    </source>
</evidence>
<evidence type="ECO:0000256" key="2">
    <source>
        <dbReference type="ARBA" id="ARBA00022448"/>
    </source>
</evidence>
<dbReference type="Pfam" id="PF02096">
    <property type="entry name" value="60KD_IMP"/>
    <property type="match status" value="1"/>
</dbReference>
<reference evidence="14" key="1">
    <citation type="submission" date="2017-09" db="EMBL/GenBank/DDBJ databases">
        <title>Depth-based differentiation of microbial function through sediment-hosted aquifers and enrichment of novel symbionts in the deep terrestrial subsurface.</title>
        <authorList>
            <person name="Probst A.J."/>
            <person name="Ladd B."/>
            <person name="Jarett J.K."/>
            <person name="Geller-Mcgrath D.E."/>
            <person name="Sieber C.M.K."/>
            <person name="Emerson J.B."/>
            <person name="Anantharaman K."/>
            <person name="Thomas B.C."/>
            <person name="Malmstrom R."/>
            <person name="Stieglmeier M."/>
            <person name="Klingl A."/>
            <person name="Woyke T."/>
            <person name="Ryan C.M."/>
            <person name="Banfield J.F."/>
        </authorList>
    </citation>
    <scope>NUCLEOTIDE SEQUENCE [LARGE SCALE GENOMIC DNA]</scope>
</reference>
<gene>
    <name evidence="13" type="ORF">COU46_02865</name>
</gene>
<comment type="similarity">
    <text evidence="9">Belongs to the OXA1/ALB3/YidC family.</text>
</comment>
<name>A0A2H0TGT7_9BACT</name>
<dbReference type="GO" id="GO:0005886">
    <property type="term" value="C:plasma membrane"/>
    <property type="evidence" value="ECO:0007669"/>
    <property type="project" value="UniProtKB-SubCell"/>
</dbReference>
<dbReference type="NCBIfam" id="TIGR03592">
    <property type="entry name" value="yidC_oxa1_cterm"/>
    <property type="match status" value="1"/>
</dbReference>
<comment type="caution">
    <text evidence="13">The sequence shown here is derived from an EMBL/GenBank/DDBJ whole genome shotgun (WGS) entry which is preliminary data.</text>
</comment>
<dbReference type="AlphaFoldDB" id="A0A2H0TGT7"/>
<feature type="transmembrane region" description="Helical" evidence="11">
    <location>
        <begin position="201"/>
        <end position="223"/>
    </location>
</feature>
<feature type="compositionally biased region" description="Basic and acidic residues" evidence="10">
    <location>
        <begin position="244"/>
        <end position="261"/>
    </location>
</feature>
<keyword evidence="2" id="KW-0813">Transport</keyword>
<accession>A0A2H0TGT7</accession>
<feature type="region of interest" description="Disordered" evidence="10">
    <location>
        <begin position="242"/>
        <end position="261"/>
    </location>
</feature>
<sequence>MSFLVDFYNIIFFKPLLNALVFLTSVVPFHDLGVAVILLTLIVRTIIFPFTHRSVQTQAKMRAIEPHLKKIRDEHKNNQAELAKKTMELYKEHGVSPFSGCLLLLIQLPILIAMYRLFIEDISGASAHLYSFVHFPEYIRYSFFGLVDMTKPNIVLAVIVGLSQYIQMKLVMPPKKAFDKNKKERPSFKEEFSQSMATQSVYIFPFLIFFISIRFPSAVALYWTTSNVFATVHEGIVRKKAKKYERENERRDPGADKNIDR</sequence>
<evidence type="ECO:0000256" key="3">
    <source>
        <dbReference type="ARBA" id="ARBA00022475"/>
    </source>
</evidence>
<dbReference type="PANTHER" id="PTHR12428:SF65">
    <property type="entry name" value="CYTOCHROME C OXIDASE ASSEMBLY PROTEIN COX18, MITOCHONDRIAL"/>
    <property type="match status" value="1"/>
</dbReference>
<evidence type="ECO:0000256" key="7">
    <source>
        <dbReference type="ARBA" id="ARBA00023136"/>
    </source>
</evidence>